<gene>
    <name evidence="2" type="ORF">FOTG_10143</name>
</gene>
<protein>
    <submittedName>
        <fullName evidence="2">Uncharacterized protein</fullName>
    </submittedName>
</protein>
<dbReference type="HOGENOM" id="CLU_2004052_0_0_1"/>
<name>X0L8L6_FUSOX</name>
<reference evidence="2" key="1">
    <citation type="submission" date="2011-11" db="EMBL/GenBank/DDBJ databases">
        <title>The Genome Sequence of Fusarium oxysporum Cotton.</title>
        <authorList>
            <consortium name="The Broad Institute Genome Sequencing Platform"/>
            <person name="Ma L.-J."/>
            <person name="Gale L.R."/>
            <person name="Schwartz D.C."/>
            <person name="Zhou S."/>
            <person name="Corby-Kistler H."/>
            <person name="Young S.K."/>
            <person name="Zeng Q."/>
            <person name="Gargeya S."/>
            <person name="Fitzgerald M."/>
            <person name="Haas B."/>
            <person name="Abouelleil A."/>
            <person name="Alvarado L."/>
            <person name="Arachchi H.M."/>
            <person name="Berlin A."/>
            <person name="Brown A."/>
            <person name="Chapman S.B."/>
            <person name="Chen Z."/>
            <person name="Dunbar C."/>
            <person name="Freedman E."/>
            <person name="Gearin G."/>
            <person name="Goldberg J."/>
            <person name="Griggs A."/>
            <person name="Gujja S."/>
            <person name="Heiman D."/>
            <person name="Howarth C."/>
            <person name="Larson L."/>
            <person name="Lui A."/>
            <person name="MacDonald P.J.P."/>
            <person name="Montmayeur A."/>
            <person name="Murphy C."/>
            <person name="Neiman D."/>
            <person name="Pearson M."/>
            <person name="Priest M."/>
            <person name="Roberts A."/>
            <person name="Saif S."/>
            <person name="Shea T."/>
            <person name="Shenoy N."/>
            <person name="Sisk P."/>
            <person name="Stolte C."/>
            <person name="Sykes S."/>
            <person name="Wortman J."/>
            <person name="Nusbaum C."/>
            <person name="Birren B."/>
        </authorList>
    </citation>
    <scope>NUCLEOTIDE SEQUENCE [LARGE SCALE GENOMIC DNA]</scope>
    <source>
        <strain evidence="2">25433</strain>
    </source>
</reference>
<reference evidence="2" key="2">
    <citation type="submission" date="2012-05" db="EMBL/GenBank/DDBJ databases">
        <title>The Genome Annotation of Fusarium oxysporum Cotton.</title>
        <authorList>
            <consortium name="The Broad Institute Genomics Platform"/>
            <person name="Ma L.-J."/>
            <person name="Corby-Kistler H."/>
            <person name="Broz K."/>
            <person name="Gale L.R."/>
            <person name="Jonkers W."/>
            <person name="O'Donnell K."/>
            <person name="Ploetz R."/>
            <person name="Steinberg C."/>
            <person name="Schwartz D.C."/>
            <person name="VanEtten H."/>
            <person name="Zhou S."/>
            <person name="Young S.K."/>
            <person name="Zeng Q."/>
            <person name="Gargeya S."/>
            <person name="Fitzgerald M."/>
            <person name="Abouelleil A."/>
            <person name="Alvarado L."/>
            <person name="Chapman S.B."/>
            <person name="Gainer-Dewar J."/>
            <person name="Goldberg J."/>
            <person name="Griggs A."/>
            <person name="Gujja S."/>
            <person name="Hansen M."/>
            <person name="Howarth C."/>
            <person name="Imamovic A."/>
            <person name="Ireland A."/>
            <person name="Larimer J."/>
            <person name="McCowan C."/>
            <person name="Murphy C."/>
            <person name="Pearson M."/>
            <person name="Poon T.W."/>
            <person name="Priest M."/>
            <person name="Roberts A."/>
            <person name="Saif S."/>
            <person name="Shea T."/>
            <person name="Sykes S."/>
            <person name="Wortman J."/>
            <person name="Nusbaum C."/>
            <person name="Birren B."/>
        </authorList>
    </citation>
    <scope>NUCLEOTIDE SEQUENCE</scope>
    <source>
        <strain evidence="2">25433</strain>
    </source>
</reference>
<evidence type="ECO:0000256" key="1">
    <source>
        <dbReference type="SAM" id="MobiDB-lite"/>
    </source>
</evidence>
<organism evidence="2">
    <name type="scientific">Fusarium oxysporum f. sp. vasinfectum 25433</name>
    <dbReference type="NCBI Taxonomy" id="1089449"/>
    <lineage>
        <taxon>Eukaryota</taxon>
        <taxon>Fungi</taxon>
        <taxon>Dikarya</taxon>
        <taxon>Ascomycota</taxon>
        <taxon>Pezizomycotina</taxon>
        <taxon>Sordariomycetes</taxon>
        <taxon>Hypocreomycetidae</taxon>
        <taxon>Hypocreales</taxon>
        <taxon>Nectriaceae</taxon>
        <taxon>Fusarium</taxon>
        <taxon>Fusarium oxysporum species complex</taxon>
    </lineage>
</organism>
<feature type="region of interest" description="Disordered" evidence="1">
    <location>
        <begin position="28"/>
        <end position="120"/>
    </location>
</feature>
<sequence length="140" mass="15802">MPLNVYGHVWFVDMKTGHSSKCYSESLPIDDVEEELGWPKETISKKRSRSRDKPPQTGEEEEDEEEESLEEDVHIRGPQYKLKVHSFKLSQPKKKRGAPDRASGPAPATGPAPSPARTRRTHALPALLLLFHCSLAHPWP</sequence>
<feature type="compositionally biased region" description="Acidic residues" evidence="1">
    <location>
        <begin position="58"/>
        <end position="70"/>
    </location>
</feature>
<proteinExistence type="predicted"/>
<dbReference type="Proteomes" id="UP000030701">
    <property type="component" value="Unassembled WGS sequence"/>
</dbReference>
<dbReference type="OrthoDB" id="5085769at2759"/>
<accession>X0L8L6</accession>
<feature type="compositionally biased region" description="Basic residues" evidence="1">
    <location>
        <begin position="82"/>
        <end position="96"/>
    </location>
</feature>
<dbReference type="EMBL" id="JH657942">
    <property type="protein sequence ID" value="EXM22183.1"/>
    <property type="molecule type" value="Genomic_DNA"/>
</dbReference>
<evidence type="ECO:0000313" key="2">
    <source>
        <dbReference type="EMBL" id="EXM22183.1"/>
    </source>
</evidence>
<dbReference type="AlphaFoldDB" id="X0L8L6"/>